<protein>
    <submittedName>
        <fullName evidence="1">Uncharacterized protein</fullName>
    </submittedName>
</protein>
<proteinExistence type="predicted"/>
<dbReference type="EMBL" id="MIPY01000035">
    <property type="protein sequence ID" value="OES26017.1"/>
    <property type="molecule type" value="Genomic_DNA"/>
</dbReference>
<organism evidence="1 2">
    <name type="scientific">Alteromonas macleodii</name>
    <name type="common">Pseudoalteromonas macleodii</name>
    <dbReference type="NCBI Taxonomy" id="28108"/>
    <lineage>
        <taxon>Bacteria</taxon>
        <taxon>Pseudomonadati</taxon>
        <taxon>Pseudomonadota</taxon>
        <taxon>Gammaproteobacteria</taxon>
        <taxon>Alteromonadales</taxon>
        <taxon>Alteromonadaceae</taxon>
        <taxon>Alteromonas/Salinimonas group</taxon>
        <taxon>Alteromonas</taxon>
    </lineage>
</organism>
<reference evidence="1 2" key="1">
    <citation type="submission" date="2016-09" db="EMBL/GenBank/DDBJ databases">
        <title>Draft Genome Sequence of four Alteromonas macleodii strains isolated from copper coupons and grown long-term at elevated copper levels.</title>
        <authorList>
            <person name="Cusick K."/>
            <person name="Dale J."/>
            <person name="Little B."/>
            <person name="Biffinger J."/>
        </authorList>
    </citation>
    <scope>NUCLEOTIDE SEQUENCE [LARGE SCALE GENOMIC DNA]</scope>
    <source>
        <strain evidence="1 2">KCP01</strain>
    </source>
</reference>
<dbReference type="Proteomes" id="UP000095392">
    <property type="component" value="Unassembled WGS sequence"/>
</dbReference>
<dbReference type="AlphaFoldDB" id="A0AB36FSL2"/>
<evidence type="ECO:0000313" key="2">
    <source>
        <dbReference type="Proteomes" id="UP000095392"/>
    </source>
</evidence>
<evidence type="ECO:0000313" key="1">
    <source>
        <dbReference type="EMBL" id="OES26017.1"/>
    </source>
</evidence>
<sequence>MLTCLTVKFGISSPLVLTSSLRLAVKNTHHNTHQLNETE</sequence>
<keyword evidence="2" id="KW-1185">Reference proteome</keyword>
<comment type="caution">
    <text evidence="1">The sequence shown here is derived from an EMBL/GenBank/DDBJ whole genome shotgun (WGS) entry which is preliminary data.</text>
</comment>
<accession>A0AB36FSL2</accession>
<name>A0AB36FSL2_ALTMA</name>
<gene>
    <name evidence="1" type="ORF">BFV95_4196</name>
</gene>